<dbReference type="GO" id="GO:0035499">
    <property type="term" value="P:carnosine biosynthetic process"/>
    <property type="evidence" value="ECO:0007669"/>
    <property type="project" value="InterPro"/>
</dbReference>
<reference evidence="3" key="2">
    <citation type="submission" date="2025-08" db="UniProtKB">
        <authorList>
            <consortium name="Ensembl"/>
        </authorList>
    </citation>
    <scope>IDENTIFICATION</scope>
</reference>
<reference evidence="3" key="3">
    <citation type="submission" date="2025-09" db="UniProtKB">
        <authorList>
            <consortium name="Ensembl"/>
        </authorList>
    </citation>
    <scope>IDENTIFICATION</scope>
</reference>
<dbReference type="AlphaFoldDB" id="A0A8C9QZZ9"/>
<dbReference type="GO" id="GO:0016887">
    <property type="term" value="F:ATP hydrolysis activity"/>
    <property type="evidence" value="ECO:0007669"/>
    <property type="project" value="InterPro"/>
</dbReference>
<evidence type="ECO:0000313" key="3">
    <source>
        <dbReference type="Ensembl" id="ENSSFOP00015002216.1"/>
    </source>
</evidence>
<evidence type="ECO:0000259" key="2">
    <source>
        <dbReference type="PROSITE" id="PS50975"/>
    </source>
</evidence>
<keyword evidence="1" id="KW-0547">Nucleotide-binding</keyword>
<dbReference type="PROSITE" id="PS50975">
    <property type="entry name" value="ATP_GRASP"/>
    <property type="match status" value="1"/>
</dbReference>
<dbReference type="OrthoDB" id="434648at2759"/>
<dbReference type="GeneTree" id="ENSGT01000000215456"/>
<dbReference type="InterPro" id="IPR011761">
    <property type="entry name" value="ATP-grasp"/>
</dbReference>
<dbReference type="GO" id="GO:0047730">
    <property type="term" value="F:carnosine synthase activity"/>
    <property type="evidence" value="ECO:0007669"/>
    <property type="project" value="InterPro"/>
</dbReference>
<organism evidence="3 4">
    <name type="scientific">Scleropages formosus</name>
    <name type="common">Asian bonytongue</name>
    <name type="synonym">Osteoglossum formosum</name>
    <dbReference type="NCBI Taxonomy" id="113540"/>
    <lineage>
        <taxon>Eukaryota</taxon>
        <taxon>Metazoa</taxon>
        <taxon>Chordata</taxon>
        <taxon>Craniata</taxon>
        <taxon>Vertebrata</taxon>
        <taxon>Euteleostomi</taxon>
        <taxon>Actinopterygii</taxon>
        <taxon>Neopterygii</taxon>
        <taxon>Teleostei</taxon>
        <taxon>Osteoglossocephala</taxon>
        <taxon>Osteoglossomorpha</taxon>
        <taxon>Osteoglossiformes</taxon>
        <taxon>Osteoglossidae</taxon>
        <taxon>Scleropages</taxon>
    </lineage>
</organism>
<dbReference type="PANTHER" id="PTHR48066:SF1">
    <property type="entry name" value="CARNOSINE SYNTHASE 1"/>
    <property type="match status" value="1"/>
</dbReference>
<protein>
    <recommendedName>
        <fullName evidence="2">ATP-grasp domain-containing protein</fullName>
    </recommendedName>
</protein>
<dbReference type="PANTHER" id="PTHR48066">
    <property type="entry name" value="CARNOSINE SYNTHASE 1"/>
    <property type="match status" value="1"/>
</dbReference>
<evidence type="ECO:0000256" key="1">
    <source>
        <dbReference type="PROSITE-ProRule" id="PRU00409"/>
    </source>
</evidence>
<feature type="domain" description="ATP-grasp" evidence="2">
    <location>
        <begin position="682"/>
        <end position="889"/>
    </location>
</feature>
<name>A0A8C9QZZ9_SCLFO</name>
<dbReference type="Ensembl" id="ENSSFOT00015002258.2">
    <property type="protein sequence ID" value="ENSSFOP00015002216.1"/>
    <property type="gene ID" value="ENSSFOG00015001497.2"/>
</dbReference>
<dbReference type="Proteomes" id="UP000694397">
    <property type="component" value="Chromosome 5"/>
</dbReference>
<dbReference type="GO" id="GO:0046872">
    <property type="term" value="F:metal ion binding"/>
    <property type="evidence" value="ECO:0007669"/>
    <property type="project" value="InterPro"/>
</dbReference>
<dbReference type="Gene3D" id="3.30.470.20">
    <property type="entry name" value="ATP-grasp fold, B domain"/>
    <property type="match status" value="1"/>
</dbReference>
<keyword evidence="4" id="KW-1185">Reference proteome</keyword>
<dbReference type="SUPFAM" id="SSF56059">
    <property type="entry name" value="Glutathione synthetase ATP-binding domain-like"/>
    <property type="match status" value="1"/>
</dbReference>
<reference evidence="3 4" key="1">
    <citation type="submission" date="2019-04" db="EMBL/GenBank/DDBJ databases">
        <authorList>
            <consortium name="Wellcome Sanger Institute Data Sharing"/>
        </authorList>
    </citation>
    <scope>NUCLEOTIDE SEQUENCE [LARGE SCALE GENOMIC DNA]</scope>
</reference>
<dbReference type="InterPro" id="IPR031046">
    <property type="entry name" value="CARNS1"/>
</dbReference>
<dbReference type="Gene3D" id="3.40.50.20">
    <property type="match status" value="1"/>
</dbReference>
<keyword evidence="1" id="KW-0067">ATP-binding</keyword>
<sequence length="999" mass="109223">MEKSLFHTLQSTLKELGLPKTRDWTPLCPTPGDCYYTEMCICVLGSPLPYLSLLLEAGQVSPGDSLLCLSPSWLSRSASMLLVHTAVAFDLGGHSSLLQFNPPRRVTYFLSCAPFAGEDLTRGTDCPMGGSDKLGQFWGDILTARVLLQREKIKCPATLALLLPPAQRGVEEGHVGDTEVVFLDSETQKGTDFIQNKIHAFLECDALKQAEKVVLRSTGGRCVNGVAGPIYLPQGNKEEVCKKVQQLLSLLLPGQSVLVEAYIAPLRPGPQVQDHRHVQCTDCSSPTPELSFRVCAIVTRSPQNVPLLYKLVCKVGSSGAPLSHLHSLSQSLETTLSDLGFTDTATVASLRRQVTNAALACFRVVMETESGMTPEQRGGISAQSDLIGVDLLLTVSNSVISTIVLGLHPSLCLHSSFQKPGFGGSGTQSDCHGNLLHTPLTRSQCYLMEGKTILIIGAGGFSKKFVWEAAKKYHLKIMLVESDPSHFASHLVDHFFPLPDLPDHRRDDQHCVRICEWVAAAGRQPDGCVCFWDDCVILTALVCQKLGLRGLPVEAAHIAKEKSSTHLHLLGLTKVRPALFAGGMPANESNTRPFMKKKTALSESLNHCGELRMEERSRQLDLIIDDVADIERNSLRAMMEFGRDREKMALKGEYGKTHQPLCGGSDTPVSTRLPCPGMPLLSPCPSAYAVPCAHIESALDLKNAVNDEAERQKVRFPAIMKLEYGAGAVGVKKVESLEESLAHLEKIAGDLREETDYPGIGLGFGNAMTLMEFICGTEHDVDLLLFDGQLEGAFVSDNGPTRMPSFTETAAQMPSSLPADKREQLVQAAYHSCLACGLRDGVFNVELKMTTLGPRLIEINARMGGFYLRDWIQQLYGVDILLAAFMVACGIPPRLPSATALPALGHFVGIMCVVSQHLQALKTIARPERLRQLHQEGALWLNELEDEIISGEYEEPYCNVAVRGVRPDDAHQRLLALCQGLGLHCPPHYDLEYFLSHFK</sequence>
<dbReference type="GO" id="GO:0005524">
    <property type="term" value="F:ATP binding"/>
    <property type="evidence" value="ECO:0007669"/>
    <property type="project" value="UniProtKB-UniRule"/>
</dbReference>
<evidence type="ECO:0000313" key="4">
    <source>
        <dbReference type="Proteomes" id="UP000694397"/>
    </source>
</evidence>
<gene>
    <name evidence="3" type="primary">carns1</name>
</gene>
<accession>A0A8C9QZZ9</accession>
<dbReference type="Pfam" id="PF13535">
    <property type="entry name" value="ATP-grasp_4"/>
    <property type="match status" value="1"/>
</dbReference>
<proteinExistence type="predicted"/>